<keyword evidence="6" id="KW-0564">Palmitate</keyword>
<dbReference type="EMBL" id="CP069127">
    <property type="protein sequence ID" value="QRG66603.1"/>
    <property type="molecule type" value="Genomic_DNA"/>
</dbReference>
<evidence type="ECO:0000259" key="9">
    <source>
        <dbReference type="Pfam" id="PF05504"/>
    </source>
</evidence>
<dbReference type="PANTHER" id="PTHR35789:SF1">
    <property type="entry name" value="SPORE GERMINATION PROTEIN B3"/>
    <property type="match status" value="1"/>
</dbReference>
<evidence type="ECO:0000256" key="6">
    <source>
        <dbReference type="ARBA" id="ARBA00023139"/>
    </source>
</evidence>
<dbReference type="RefSeq" id="WP_203353669.1">
    <property type="nucleotide sequence ID" value="NZ_CP069127.1"/>
</dbReference>
<evidence type="ECO:0000256" key="7">
    <source>
        <dbReference type="ARBA" id="ARBA00023288"/>
    </source>
</evidence>
<feature type="domain" description="Spore germination protein N-terminal" evidence="10">
    <location>
        <begin position="63"/>
        <end position="216"/>
    </location>
</feature>
<dbReference type="PROSITE" id="PS51257">
    <property type="entry name" value="PROKAR_LIPOPROTEIN"/>
    <property type="match status" value="1"/>
</dbReference>
<protein>
    <submittedName>
        <fullName evidence="11">Ger(X)C family spore germination protein</fullName>
    </submittedName>
</protein>
<name>A0ABX7FK56_BRECH</name>
<keyword evidence="7" id="KW-0449">Lipoprotein</keyword>
<dbReference type="InterPro" id="IPR038501">
    <property type="entry name" value="Spore_GerAC_C_sf"/>
</dbReference>
<dbReference type="InterPro" id="IPR057336">
    <property type="entry name" value="GerAC_N"/>
</dbReference>
<feature type="domain" description="Spore germination GerAC-like C-terminal" evidence="9">
    <location>
        <begin position="230"/>
        <end position="397"/>
    </location>
</feature>
<evidence type="ECO:0000256" key="2">
    <source>
        <dbReference type="ARBA" id="ARBA00007886"/>
    </source>
</evidence>
<accession>A0ABX7FK56</accession>
<dbReference type="Pfam" id="PF25198">
    <property type="entry name" value="Spore_GerAC_N"/>
    <property type="match status" value="1"/>
</dbReference>
<evidence type="ECO:0000256" key="3">
    <source>
        <dbReference type="ARBA" id="ARBA00022544"/>
    </source>
</evidence>
<keyword evidence="12" id="KW-1185">Reference proteome</keyword>
<dbReference type="PANTHER" id="PTHR35789">
    <property type="entry name" value="SPORE GERMINATION PROTEIN B3"/>
    <property type="match status" value="1"/>
</dbReference>
<evidence type="ECO:0000313" key="12">
    <source>
        <dbReference type="Proteomes" id="UP000596248"/>
    </source>
</evidence>
<evidence type="ECO:0000256" key="1">
    <source>
        <dbReference type="ARBA" id="ARBA00004635"/>
    </source>
</evidence>
<comment type="similarity">
    <text evidence="2">Belongs to the GerABKC lipoprotein family.</text>
</comment>
<comment type="subcellular location">
    <subcellularLocation>
        <location evidence="1">Membrane</location>
        <topology evidence="1">Lipid-anchor</topology>
    </subcellularLocation>
</comment>
<dbReference type="Gene3D" id="3.30.300.210">
    <property type="entry name" value="Nutrient germinant receptor protein C, domain 3"/>
    <property type="match status" value="1"/>
</dbReference>
<evidence type="ECO:0000256" key="8">
    <source>
        <dbReference type="SAM" id="SignalP"/>
    </source>
</evidence>
<evidence type="ECO:0000256" key="5">
    <source>
        <dbReference type="ARBA" id="ARBA00023136"/>
    </source>
</evidence>
<feature type="chain" id="PRO_5046286688" evidence="8">
    <location>
        <begin position="28"/>
        <end position="423"/>
    </location>
</feature>
<organism evidence="11 12">
    <name type="scientific">Brevibacillus choshinensis</name>
    <dbReference type="NCBI Taxonomy" id="54911"/>
    <lineage>
        <taxon>Bacteria</taxon>
        <taxon>Bacillati</taxon>
        <taxon>Bacillota</taxon>
        <taxon>Bacilli</taxon>
        <taxon>Bacillales</taxon>
        <taxon>Paenibacillaceae</taxon>
        <taxon>Brevibacillus</taxon>
    </lineage>
</organism>
<dbReference type="NCBIfam" id="TIGR02887">
    <property type="entry name" value="spore_ger_x_C"/>
    <property type="match status" value="1"/>
</dbReference>
<dbReference type="Pfam" id="PF05504">
    <property type="entry name" value="Spore_GerAC"/>
    <property type="match status" value="1"/>
</dbReference>
<evidence type="ECO:0000256" key="4">
    <source>
        <dbReference type="ARBA" id="ARBA00022729"/>
    </source>
</evidence>
<evidence type="ECO:0000313" key="11">
    <source>
        <dbReference type="EMBL" id="QRG66603.1"/>
    </source>
</evidence>
<dbReference type="Proteomes" id="UP000596248">
    <property type="component" value="Chromosome"/>
</dbReference>
<evidence type="ECO:0000259" key="10">
    <source>
        <dbReference type="Pfam" id="PF25198"/>
    </source>
</evidence>
<keyword evidence="5" id="KW-0472">Membrane</keyword>
<feature type="signal peptide" evidence="8">
    <location>
        <begin position="1"/>
        <end position="27"/>
    </location>
</feature>
<sequence>MTPHHRRKRLLLTLLSAFLLASLTACWSSKDIDKMGVGVGLSLDVAHPSPVEQELEKRGGAYPKSDKITLTYQFINPKATGKEGTSTGPQQKAYLNVSETGDSLHQITREFALRQDGPIYSPHLKVIVISEALAQSYRLDHLLDQYLRDNEIRPSCLIFISKDKAMDALESKKQGELPALHLLGITDNENRTDRLIHPVSLARLATHMNSGSSFLLQNLVSAEKEVKFAGAAVINGVTKRWGGFLDEHDLEGLTWITGKGKGGVLKSLDKKTGQLLVYEIKTMDSTITPKVEKDRISFEVTIKSEGRLSEKWVTSGDPFDQGFLKRVEQTTEAEVQQLVRNVTNKMQKQFKADVAGFGNRLRIEYPRTWEKVKTDWDRTFCTVPISYAVHVTISDFGASGLLSKSFRITLPNESALLLRKKPE</sequence>
<keyword evidence="4 8" id="KW-0732">Signal</keyword>
<reference evidence="11 12" key="1">
    <citation type="submission" date="2021-01" db="EMBL/GenBank/DDBJ databases">
        <title>Identification of strong promoters based on the transcriptome of Brevibacillus choshinensis.</title>
        <authorList>
            <person name="Yao D."/>
            <person name="Zhang K."/>
            <person name="Wu J."/>
        </authorList>
    </citation>
    <scope>NUCLEOTIDE SEQUENCE [LARGE SCALE GENOMIC DNA]</scope>
    <source>
        <strain evidence="11 12">HPD31-SP3</strain>
    </source>
</reference>
<dbReference type="InterPro" id="IPR046953">
    <property type="entry name" value="Spore_GerAC-like_C"/>
</dbReference>
<gene>
    <name evidence="11" type="ORF">JNE38_24295</name>
</gene>
<proteinExistence type="inferred from homology"/>
<dbReference type="InterPro" id="IPR008844">
    <property type="entry name" value="Spore_GerAC-like"/>
</dbReference>
<keyword evidence="3" id="KW-0309">Germination</keyword>